<dbReference type="RefSeq" id="WP_209650503.1">
    <property type="nucleotide sequence ID" value="NZ_JBEPNV010000001.1"/>
</dbReference>
<protein>
    <submittedName>
        <fullName evidence="1">Uncharacterized protein</fullName>
    </submittedName>
</protein>
<accession>A0ABV2NP17</accession>
<reference evidence="1 2" key="1">
    <citation type="submission" date="2024-06" db="EMBL/GenBank/DDBJ databases">
        <title>Genomics of switchgrass bacterial isolates.</title>
        <authorList>
            <person name="Shade A."/>
        </authorList>
    </citation>
    <scope>NUCLEOTIDE SEQUENCE [LARGE SCALE GENOMIC DNA]</scope>
    <source>
        <strain evidence="1 2">PvP084</strain>
    </source>
</reference>
<evidence type="ECO:0000313" key="2">
    <source>
        <dbReference type="Proteomes" id="UP001549119"/>
    </source>
</evidence>
<gene>
    <name evidence="1" type="ORF">ABIC20_005576</name>
</gene>
<keyword evidence="2" id="KW-1185">Reference proteome</keyword>
<organism evidence="1 2">
    <name type="scientific">Methylobacterium radiotolerans</name>
    <dbReference type="NCBI Taxonomy" id="31998"/>
    <lineage>
        <taxon>Bacteria</taxon>
        <taxon>Pseudomonadati</taxon>
        <taxon>Pseudomonadota</taxon>
        <taxon>Alphaproteobacteria</taxon>
        <taxon>Hyphomicrobiales</taxon>
        <taxon>Methylobacteriaceae</taxon>
        <taxon>Methylobacterium</taxon>
    </lineage>
</organism>
<dbReference type="EMBL" id="JBEPNW010000002">
    <property type="protein sequence ID" value="MET3868267.1"/>
    <property type="molecule type" value="Genomic_DNA"/>
</dbReference>
<sequence>MPEISELLARPAPERFDGAEAWSKLGEDARAQVGIAALEMVCALRLAERADSEDLPELYERVGFTACNEMEAALSHAVDEVLPDDALDASDDRPRIPASLGGVCRCCGCSQNDACEEGCSWAADDLCTAGVDGGGHDHG</sequence>
<proteinExistence type="predicted"/>
<comment type="caution">
    <text evidence="1">The sequence shown here is derived from an EMBL/GenBank/DDBJ whole genome shotgun (WGS) entry which is preliminary data.</text>
</comment>
<dbReference type="Proteomes" id="UP001549119">
    <property type="component" value="Unassembled WGS sequence"/>
</dbReference>
<evidence type="ECO:0000313" key="1">
    <source>
        <dbReference type="EMBL" id="MET3868267.1"/>
    </source>
</evidence>
<name>A0ABV2NP17_9HYPH</name>